<dbReference type="CDD" id="cd14014">
    <property type="entry name" value="STKc_PknB_like"/>
    <property type="match status" value="1"/>
</dbReference>
<name>A0A3A9WNN7_9ACTN</name>
<dbReference type="Proteomes" id="UP000275024">
    <property type="component" value="Unassembled WGS sequence"/>
</dbReference>
<accession>A0A3A9WNN7</accession>
<organism evidence="9 12">
    <name type="scientific">Streptomyces radicis</name>
    <dbReference type="NCBI Taxonomy" id="1750517"/>
    <lineage>
        <taxon>Bacteria</taxon>
        <taxon>Bacillati</taxon>
        <taxon>Actinomycetota</taxon>
        <taxon>Actinomycetes</taxon>
        <taxon>Kitasatosporales</taxon>
        <taxon>Streptomycetaceae</taxon>
        <taxon>Streptomyces</taxon>
    </lineage>
</organism>
<evidence type="ECO:0000313" key="9">
    <source>
        <dbReference type="EMBL" id="RKN07797.1"/>
    </source>
</evidence>
<keyword evidence="7" id="KW-1133">Transmembrane helix</keyword>
<dbReference type="SUPFAM" id="SSF56112">
    <property type="entry name" value="Protein kinase-like (PK-like)"/>
    <property type="match status" value="1"/>
</dbReference>
<dbReference type="InterPro" id="IPR050660">
    <property type="entry name" value="NEK_Ser/Thr_kinase"/>
</dbReference>
<feature type="compositionally biased region" description="Low complexity" evidence="6">
    <location>
        <begin position="428"/>
        <end position="444"/>
    </location>
</feature>
<dbReference type="EC" id="2.7.11.1" evidence="1"/>
<dbReference type="AlphaFoldDB" id="A0A3A9WNN7"/>
<evidence type="ECO:0000256" key="2">
    <source>
        <dbReference type="ARBA" id="ARBA00022679"/>
    </source>
</evidence>
<evidence type="ECO:0000256" key="5">
    <source>
        <dbReference type="ARBA" id="ARBA00022840"/>
    </source>
</evidence>
<dbReference type="InterPro" id="IPR000719">
    <property type="entry name" value="Prot_kinase_dom"/>
</dbReference>
<keyword evidence="3" id="KW-0547">Nucleotide-binding</keyword>
<dbReference type="EMBL" id="RBDX01000013">
    <property type="protein sequence ID" value="RKN07797.1"/>
    <property type="molecule type" value="Genomic_DNA"/>
</dbReference>
<dbReference type="Pfam" id="PF00069">
    <property type="entry name" value="Pkinase"/>
    <property type="match status" value="1"/>
</dbReference>
<dbReference type="Gene3D" id="1.10.510.10">
    <property type="entry name" value="Transferase(Phosphotransferase) domain 1"/>
    <property type="match status" value="1"/>
</dbReference>
<feature type="compositionally biased region" description="Basic and acidic residues" evidence="6">
    <location>
        <begin position="464"/>
        <end position="481"/>
    </location>
</feature>
<feature type="region of interest" description="Disordered" evidence="6">
    <location>
        <begin position="318"/>
        <end position="490"/>
    </location>
</feature>
<evidence type="ECO:0000256" key="7">
    <source>
        <dbReference type="SAM" id="Phobius"/>
    </source>
</evidence>
<comment type="caution">
    <text evidence="9">The sequence shown here is derived from an EMBL/GenBank/DDBJ whole genome shotgun (WGS) entry which is preliminary data.</text>
</comment>
<dbReference type="InterPro" id="IPR011009">
    <property type="entry name" value="Kinase-like_dom_sf"/>
</dbReference>
<evidence type="ECO:0000256" key="3">
    <source>
        <dbReference type="ARBA" id="ARBA00022741"/>
    </source>
</evidence>
<proteinExistence type="predicted"/>
<dbReference type="GO" id="GO:0004674">
    <property type="term" value="F:protein serine/threonine kinase activity"/>
    <property type="evidence" value="ECO:0007669"/>
    <property type="project" value="UniProtKB-KW"/>
</dbReference>
<evidence type="ECO:0000313" key="10">
    <source>
        <dbReference type="EMBL" id="RKN20747.1"/>
    </source>
</evidence>
<evidence type="ECO:0000256" key="4">
    <source>
        <dbReference type="ARBA" id="ARBA00022777"/>
    </source>
</evidence>
<dbReference type="RefSeq" id="WP_120698099.1">
    <property type="nucleotide sequence ID" value="NZ_RBDX01000013.1"/>
</dbReference>
<dbReference type="Proteomes" id="UP000268652">
    <property type="component" value="Unassembled WGS sequence"/>
</dbReference>
<reference evidence="11 12" key="1">
    <citation type="submission" date="2018-09" db="EMBL/GenBank/DDBJ databases">
        <title>Streptomyces sp. nov. DS1-2, an endophytic actinomycete isolated from roots of Dendrobium scabrilingue.</title>
        <authorList>
            <person name="Kuncharoen N."/>
            <person name="Kudo T."/>
            <person name="Ohkuma M."/>
            <person name="Yuki M."/>
            <person name="Tanasupawat S."/>
        </authorList>
    </citation>
    <scope>NUCLEOTIDE SEQUENCE [LARGE SCALE GENOMIC DNA]</scope>
    <source>
        <strain evidence="9 12">AZ1-7</strain>
        <strain evidence="10 11">DS1-2</strain>
    </source>
</reference>
<gene>
    <name evidence="10" type="ORF">D7318_17830</name>
    <name evidence="9" type="ORF">D7319_17090</name>
</gene>
<feature type="domain" description="Protein kinase" evidence="8">
    <location>
        <begin position="8"/>
        <end position="282"/>
    </location>
</feature>
<evidence type="ECO:0000313" key="11">
    <source>
        <dbReference type="Proteomes" id="UP000268652"/>
    </source>
</evidence>
<keyword evidence="11" id="KW-1185">Reference proteome</keyword>
<evidence type="ECO:0000256" key="6">
    <source>
        <dbReference type="SAM" id="MobiDB-lite"/>
    </source>
</evidence>
<keyword evidence="7" id="KW-0812">Transmembrane</keyword>
<protein>
    <recommendedName>
        <fullName evidence="1">non-specific serine/threonine protein kinase</fullName>
        <ecNumber evidence="1">2.7.11.1</ecNumber>
    </recommendedName>
</protein>
<dbReference type="InterPro" id="IPR008271">
    <property type="entry name" value="Ser/Thr_kinase_AS"/>
</dbReference>
<dbReference type="PROSITE" id="PS50011">
    <property type="entry name" value="PROTEIN_KINASE_DOM"/>
    <property type="match status" value="1"/>
</dbReference>
<sequence length="566" mass="61813">MRPVGSKYLLEEPIGRGATGTVWRGRQREAAGDEAAVTGQAGEPLAVKVLKEELAHDPDVVMRFLRERSVLLRLGSDSHDNIVRTRDLVVEGELIALVMDLIDGPDLHRYLYERGTLSPVAAALLTAQIADALAAAHAKGVVHRDLKPANVLLAGANDEDGPLRPMLTDFGIARLADSPGVTRAHEFVGTPSYVAPESAEGRPQTSAVDVYAAGILLYELVAGHPPFSGSSTLQVLQRHITEEPRQPEGVPGPLWTVIDCCLRKNADERPAAASLARALRTVAAGLTDHATPEQRTAALGVTALLTPDPTPIRVVGTGITPAGSAEPTRAMPGGSAAPDPFAATSVLPQPGRSGADDVNTTRAMPAGGPSEPDGPHPWQDQMRAARDRNEPTRVQPPVAPGEDPLHRAPQRQPQRRPQRRPVPPPQPQQQQSYGYPPQYQQTQAPYPPPQQYQRPVPPPYQEPQPRRRDAEPPRRDREPRSRSRSANPMRIPGLGCLKGCLFMVLILVVIGFLVWNFTPLQDWIADGRSFWEATQDWFDDVREWMGLIEEADQQRQEIEENISNNQ</sequence>
<keyword evidence="4 9" id="KW-0418">Kinase</keyword>
<keyword evidence="9" id="KW-0723">Serine/threonine-protein kinase</keyword>
<keyword evidence="2" id="KW-0808">Transferase</keyword>
<keyword evidence="5" id="KW-0067">ATP-binding</keyword>
<evidence type="ECO:0000313" key="12">
    <source>
        <dbReference type="Proteomes" id="UP000275024"/>
    </source>
</evidence>
<evidence type="ECO:0000256" key="1">
    <source>
        <dbReference type="ARBA" id="ARBA00012513"/>
    </source>
</evidence>
<dbReference type="OrthoDB" id="9762169at2"/>
<dbReference type="PROSITE" id="PS00108">
    <property type="entry name" value="PROTEIN_KINASE_ST"/>
    <property type="match status" value="1"/>
</dbReference>
<feature type="compositionally biased region" description="Pro residues" evidence="6">
    <location>
        <begin position="445"/>
        <end position="462"/>
    </location>
</feature>
<dbReference type="PANTHER" id="PTHR43671">
    <property type="entry name" value="SERINE/THREONINE-PROTEIN KINASE NEK"/>
    <property type="match status" value="1"/>
</dbReference>
<dbReference type="GO" id="GO:0005524">
    <property type="term" value="F:ATP binding"/>
    <property type="evidence" value="ECO:0007669"/>
    <property type="project" value="UniProtKB-KW"/>
</dbReference>
<dbReference type="EMBL" id="RBDY01000012">
    <property type="protein sequence ID" value="RKN20747.1"/>
    <property type="molecule type" value="Genomic_DNA"/>
</dbReference>
<evidence type="ECO:0000259" key="8">
    <source>
        <dbReference type="PROSITE" id="PS50011"/>
    </source>
</evidence>
<dbReference type="PANTHER" id="PTHR43671:SF13">
    <property type="entry name" value="SERINE_THREONINE-PROTEIN KINASE NEK2"/>
    <property type="match status" value="1"/>
</dbReference>
<keyword evidence="7" id="KW-0472">Membrane</keyword>
<feature type="transmembrane region" description="Helical" evidence="7">
    <location>
        <begin position="491"/>
        <end position="515"/>
    </location>
</feature>
<dbReference type="SMART" id="SM00220">
    <property type="entry name" value="S_TKc"/>
    <property type="match status" value="1"/>
</dbReference>